<reference evidence="2" key="3">
    <citation type="submission" date="2025-09" db="UniProtKB">
        <authorList>
            <consortium name="Ensembl"/>
        </authorList>
    </citation>
    <scope>IDENTIFICATION</scope>
</reference>
<protein>
    <submittedName>
        <fullName evidence="2">Uncharacterized protein</fullName>
    </submittedName>
</protein>
<dbReference type="Ensembl" id="ENSCSAT00000019248.1">
    <property type="protein sequence ID" value="ENSCSAP00000018668.1"/>
    <property type="gene ID" value="ENSCSAG00000019158.1"/>
</dbReference>
<keyword evidence="3" id="KW-1185">Reference proteome</keyword>
<organism evidence="2 3">
    <name type="scientific">Chlorocebus sabaeus</name>
    <name type="common">Green monkey</name>
    <name type="synonym">Simia sabaea</name>
    <dbReference type="NCBI Taxonomy" id="60711"/>
    <lineage>
        <taxon>Eukaryota</taxon>
        <taxon>Metazoa</taxon>
        <taxon>Chordata</taxon>
        <taxon>Craniata</taxon>
        <taxon>Vertebrata</taxon>
        <taxon>Euteleostomi</taxon>
        <taxon>Mammalia</taxon>
        <taxon>Eutheria</taxon>
        <taxon>Euarchontoglires</taxon>
        <taxon>Primates</taxon>
        <taxon>Haplorrhini</taxon>
        <taxon>Catarrhini</taxon>
        <taxon>Cercopithecidae</taxon>
        <taxon>Cercopithecinae</taxon>
        <taxon>Chlorocebus</taxon>
    </lineage>
</organism>
<proteinExistence type="predicted"/>
<feature type="region of interest" description="Disordered" evidence="1">
    <location>
        <begin position="1"/>
        <end position="45"/>
    </location>
</feature>
<evidence type="ECO:0000313" key="2">
    <source>
        <dbReference type="Ensembl" id="ENSCSAP00000018668.1"/>
    </source>
</evidence>
<sequence length="65" mass="6952">QHQHNAVTSGECFAPGPLSPIDGRDEATPKDASDALYSGDHQGEDDLEPRYVFVCGICVHGCHSL</sequence>
<dbReference type="EMBL" id="AQIB01162347">
    <property type="status" value="NOT_ANNOTATED_CDS"/>
    <property type="molecule type" value="Genomic_DNA"/>
</dbReference>
<evidence type="ECO:0000256" key="1">
    <source>
        <dbReference type="SAM" id="MobiDB-lite"/>
    </source>
</evidence>
<dbReference type="Bgee" id="ENSCSAG00000019158">
    <property type="expression patterns" value="Expressed in blood"/>
</dbReference>
<accession>A0A0D9SCS9</accession>
<reference evidence="2 3" key="1">
    <citation type="submission" date="2014-03" db="EMBL/GenBank/DDBJ databases">
        <authorList>
            <person name="Warren W."/>
            <person name="Wilson R.K."/>
        </authorList>
    </citation>
    <scope>NUCLEOTIDE SEQUENCE</scope>
</reference>
<name>A0A0D9SCS9_CHLSB</name>
<dbReference type="Proteomes" id="UP000029965">
    <property type="component" value="Chromosome 21"/>
</dbReference>
<reference evidence="2" key="2">
    <citation type="submission" date="2025-08" db="UniProtKB">
        <authorList>
            <consortium name="Ensembl"/>
        </authorList>
    </citation>
    <scope>IDENTIFICATION</scope>
</reference>
<evidence type="ECO:0000313" key="3">
    <source>
        <dbReference type="Proteomes" id="UP000029965"/>
    </source>
</evidence>
<dbReference type="eggNOG" id="ENOG502TM3W">
    <property type="taxonomic scope" value="Eukaryota"/>
</dbReference>
<dbReference type="AlphaFoldDB" id="A0A0D9SCS9"/>
<feature type="compositionally biased region" description="Basic and acidic residues" evidence="1">
    <location>
        <begin position="22"/>
        <end position="33"/>
    </location>
</feature>